<reference evidence="3" key="1">
    <citation type="journal article" date="2017" name="bioRxiv">
        <title>Comparative analysis of the genomes of Stylophora pistillata and Acropora digitifera provides evidence for extensive differences between species of corals.</title>
        <authorList>
            <person name="Voolstra C.R."/>
            <person name="Li Y."/>
            <person name="Liew Y.J."/>
            <person name="Baumgarten S."/>
            <person name="Zoccola D."/>
            <person name="Flot J.-F."/>
            <person name="Tambutte S."/>
            <person name="Allemand D."/>
            <person name="Aranda M."/>
        </authorList>
    </citation>
    <scope>NUCLEOTIDE SEQUENCE [LARGE SCALE GENOMIC DNA]</scope>
</reference>
<feature type="region of interest" description="Disordered" evidence="1">
    <location>
        <begin position="1150"/>
        <end position="1172"/>
    </location>
</feature>
<dbReference type="SUPFAM" id="SSF52266">
    <property type="entry name" value="SGNH hydrolase"/>
    <property type="match status" value="1"/>
</dbReference>
<dbReference type="Proteomes" id="UP000225706">
    <property type="component" value="Unassembled WGS sequence"/>
</dbReference>
<dbReference type="OrthoDB" id="544608at2759"/>
<dbReference type="PANTHER" id="PTHR34407">
    <property type="entry name" value="EXPRESSED PROTEIN"/>
    <property type="match status" value="1"/>
</dbReference>
<dbReference type="InterPro" id="IPR036514">
    <property type="entry name" value="SGNH_hydro_sf"/>
</dbReference>
<feature type="region of interest" description="Disordered" evidence="1">
    <location>
        <begin position="553"/>
        <end position="587"/>
    </location>
</feature>
<proteinExistence type="predicted"/>
<evidence type="ECO:0008006" key="4">
    <source>
        <dbReference type="Google" id="ProtNLM"/>
    </source>
</evidence>
<dbReference type="EMBL" id="LSMT01000383">
    <property type="protein sequence ID" value="PFX18962.1"/>
    <property type="molecule type" value="Genomic_DNA"/>
</dbReference>
<organism evidence="2 3">
    <name type="scientific">Stylophora pistillata</name>
    <name type="common">Smooth cauliflower coral</name>
    <dbReference type="NCBI Taxonomy" id="50429"/>
    <lineage>
        <taxon>Eukaryota</taxon>
        <taxon>Metazoa</taxon>
        <taxon>Cnidaria</taxon>
        <taxon>Anthozoa</taxon>
        <taxon>Hexacorallia</taxon>
        <taxon>Scleractinia</taxon>
        <taxon>Astrocoeniina</taxon>
        <taxon>Pocilloporidae</taxon>
        <taxon>Stylophora</taxon>
    </lineage>
</organism>
<feature type="compositionally biased region" description="Polar residues" evidence="1">
    <location>
        <begin position="1069"/>
        <end position="1096"/>
    </location>
</feature>
<feature type="compositionally biased region" description="Basic and acidic residues" evidence="1">
    <location>
        <begin position="1150"/>
        <end position="1159"/>
    </location>
</feature>
<feature type="region of interest" description="Disordered" evidence="1">
    <location>
        <begin position="504"/>
        <end position="526"/>
    </location>
</feature>
<dbReference type="PANTHER" id="PTHR34407:SF1">
    <property type="entry name" value="SGNH HYDROLASE-TYPE ESTERASE DOMAIN-CONTAINING PROTEIN"/>
    <property type="match status" value="1"/>
</dbReference>
<feature type="compositionally biased region" description="Polar residues" evidence="1">
    <location>
        <begin position="553"/>
        <end position="579"/>
    </location>
</feature>
<dbReference type="Gene3D" id="3.40.50.1110">
    <property type="entry name" value="SGNH hydrolase"/>
    <property type="match status" value="1"/>
</dbReference>
<comment type="caution">
    <text evidence="2">The sequence shown here is derived from an EMBL/GenBank/DDBJ whole genome shotgun (WGS) entry which is preliminary data.</text>
</comment>
<feature type="region of interest" description="Disordered" evidence="1">
    <location>
        <begin position="651"/>
        <end position="675"/>
    </location>
</feature>
<evidence type="ECO:0000313" key="2">
    <source>
        <dbReference type="EMBL" id="PFX18962.1"/>
    </source>
</evidence>
<feature type="region of interest" description="Disordered" evidence="1">
    <location>
        <begin position="928"/>
        <end position="949"/>
    </location>
</feature>
<gene>
    <name evidence="2" type="ORF">AWC38_SpisGene16647</name>
</gene>
<protein>
    <recommendedName>
        <fullName evidence="4">SGNH hydrolase-type esterase domain-containing protein</fullName>
    </recommendedName>
</protein>
<name>A0A2B4RRV2_STYPI</name>
<sequence>MRLVHGVYQGLPPRCVTLTLTLVSPPWRHKGSNQSKHTVMREVFITCFAFLLTLTVGHGGETYYKDDIFDKSWRQRSRVSLLRKVLLQTHPFQQPIAKKWTTSEEDRAKFPQTYLSIALRANNEKQNNLKRDQEVDKLFRRHNVMGLNFDRKPRPHSSLHNKEIERFREVLRTRMKDKPRQDIEFIEDSQDNGARQYELESPRYDEVVANGNSENEDQNGLSNNYVTVIDNIDGKDTDSYNTLGSNEAKLEYTNVANSLNEGENEEFQMVGKEVNDVLGALTKSDSRISQVIDTHLPQAQGELSSNQVMPSYGDKQAENGTIMENGRQKQNDQTPLPGEVTIIEDDEMSPNDEETRPVLSKPIWDAIKQAEKNVTQPYRITQTVGATQYFDKTVPFPTQENKNNTLHNTGSAQQVHTNVTRQHNTHNWHVTNGENKNRTFAYLPPSKKFIEKNNLTLVRHFVGNLEKNLKIFAGLAADDHNLKTEPKPTHANVKDHVRKFVLTGSAEEGPDKTTAGNKNNHLGDLTPGIKSNNLTLEKNIFHTRWHLHHQNDISNSASVGNSSRPLPSGSGTFKVNDSTKNIHKTDGKYRKPGIQMALPLKINGPTRTKDGDGRVSVGYLGTPDVGRRPNSEYVVQFPGKKVNARPLAKTKGSNHFHMSTTHTTAQTSGKGTGTVNDKVTITDAKPLSLEPSVEETFQAKVAESPIPPGKPYLESLQGMGTQRKERLSLKIKGNQFNNPQYGGWKFPWNLANHQRAKEVSLHEMNESSTNEYMKKIQHMQLNGRQRNHDRPLFVSNEDQNKNKDPIKSFVGVPLQLAPHQNVRNPNKSLSRWHEEYEKLIEKLRDLYGQAHGNSLPAQSASFKSNPVLNDTQQMMKEVSRFHSLFASKYGDQKETRRENGMFLKNLKSNVNERNWRYRGHMRISEDPSYNYGADPGKNKDVSNHEVSSLSFEKNREVSGQIRSIQAENQTLFGLSNSEDMFKQAPNNTDVISDKIQNEFEGSERGHQSDVSTTFVNQRLTSQHRSIPTHIMNMSATGGDGVSSHLVLMSYFGNETDLRKQLHFSDDFGNGSNTSIAPSQGEENQLENNKTSKISNDMTKESTPKLIVQDGTIDNISGIRKQNKSDALEEESLKKYLEDFISLLSSDGAAERNETAKDVSESESGLKMSSGHSDPIMAAEASKKENVTDLKDRVIIVVSPQSIKEIMKNRSHNSQQPVVHKGIPIKAATVENSTITLMPNLIANKSREDFKEHFGNVTSMKDPTTQSKDFKRPSLVKVINKTSNEDKDKSKIRNDDLNELYKEELKSLEISLSRDFMNSWIYYQRSLDEIGITPRMLRSGIANLGSPQRLKRVFKKALTGSDLNVLVVGGSISAGGGLEKDRGNVEGVYHKAFSDWWNNTVTPITTSELKISAVAIGGTDSEYFSYCIQNYMRFLPDIVIWELAANDYKRYAGREFAPAKPLEQLIRIILSLPSKPALILANFFRGNYYKTAEGQDCPDSEDEGGKSIAQYYKLTSLSWRNVICSRDKELDLKKLFSSDGYHPSLLGHAQMSTLLISYIKGVFEETISEEMTLLRNHTPSREKHEIPPSLAEPIFDDPVSPKPLCWTLLTPDYGQKLRNTLPDLEFTEATGFQFANISHWPIRRDRLRCLKAIQTGAMLKMKFIVPPSESPDGYKRELAITTHNSFGGLGSLWLDGDQHTAKIIKEENGQRRTQVNVLTKRLTPGVHTVTVYALQPGFCLSAVAVL</sequence>
<dbReference type="CDD" id="cd00229">
    <property type="entry name" value="SGNH_hydrolase"/>
    <property type="match status" value="1"/>
</dbReference>
<feature type="region of interest" description="Disordered" evidence="1">
    <location>
        <begin position="601"/>
        <end position="623"/>
    </location>
</feature>
<keyword evidence="3" id="KW-1185">Reference proteome</keyword>
<evidence type="ECO:0000313" key="3">
    <source>
        <dbReference type="Proteomes" id="UP000225706"/>
    </source>
</evidence>
<evidence type="ECO:0000256" key="1">
    <source>
        <dbReference type="SAM" id="MobiDB-lite"/>
    </source>
</evidence>
<feature type="region of interest" description="Disordered" evidence="1">
    <location>
        <begin position="1062"/>
        <end position="1102"/>
    </location>
</feature>
<accession>A0A2B4RRV2</accession>